<feature type="compositionally biased region" description="Low complexity" evidence="2">
    <location>
        <begin position="152"/>
        <end position="177"/>
    </location>
</feature>
<dbReference type="AlphaFoldDB" id="A0A0V0QV71"/>
<dbReference type="Pfam" id="PF00498">
    <property type="entry name" value="FHA"/>
    <property type="match status" value="1"/>
</dbReference>
<feature type="region of interest" description="Disordered" evidence="2">
    <location>
        <begin position="659"/>
        <end position="690"/>
    </location>
</feature>
<feature type="compositionally biased region" description="Basic and acidic residues" evidence="2">
    <location>
        <begin position="707"/>
        <end position="725"/>
    </location>
</feature>
<feature type="compositionally biased region" description="Low complexity" evidence="2">
    <location>
        <begin position="663"/>
        <end position="678"/>
    </location>
</feature>
<dbReference type="EMBL" id="LDAU01000101">
    <property type="protein sequence ID" value="KRX06110.1"/>
    <property type="molecule type" value="Genomic_DNA"/>
</dbReference>
<dbReference type="SUPFAM" id="SSF49879">
    <property type="entry name" value="SMAD/FHA domain"/>
    <property type="match status" value="1"/>
</dbReference>
<proteinExistence type="predicted"/>
<evidence type="ECO:0000313" key="4">
    <source>
        <dbReference type="EMBL" id="KRX06110.1"/>
    </source>
</evidence>
<comment type="caution">
    <text evidence="4">The sequence shown here is derived from an EMBL/GenBank/DDBJ whole genome shotgun (WGS) entry which is preliminary data.</text>
</comment>
<keyword evidence="1" id="KW-0175">Coiled coil</keyword>
<protein>
    <submittedName>
        <fullName evidence="4">SMAD/FHA domain</fullName>
    </submittedName>
</protein>
<feature type="coiled-coil region" evidence="1">
    <location>
        <begin position="344"/>
        <end position="417"/>
    </location>
</feature>
<name>A0A0V0QV71_PSEPJ</name>
<dbReference type="OrthoDB" id="299329at2759"/>
<dbReference type="CDD" id="cd00060">
    <property type="entry name" value="FHA"/>
    <property type="match status" value="1"/>
</dbReference>
<gene>
    <name evidence="4" type="ORF">PPERSA_09722</name>
</gene>
<dbReference type="InterPro" id="IPR000253">
    <property type="entry name" value="FHA_dom"/>
</dbReference>
<organism evidence="4 5">
    <name type="scientific">Pseudocohnilembus persalinus</name>
    <name type="common">Ciliate</name>
    <dbReference type="NCBI Taxonomy" id="266149"/>
    <lineage>
        <taxon>Eukaryota</taxon>
        <taxon>Sar</taxon>
        <taxon>Alveolata</taxon>
        <taxon>Ciliophora</taxon>
        <taxon>Intramacronucleata</taxon>
        <taxon>Oligohymenophorea</taxon>
        <taxon>Scuticociliatia</taxon>
        <taxon>Philasterida</taxon>
        <taxon>Pseudocohnilembidae</taxon>
        <taxon>Pseudocohnilembus</taxon>
    </lineage>
</organism>
<feature type="coiled-coil region" evidence="1">
    <location>
        <begin position="581"/>
        <end position="608"/>
    </location>
</feature>
<dbReference type="OMA" id="ISKQHCE"/>
<dbReference type="InParanoid" id="A0A0V0QV71"/>
<evidence type="ECO:0000256" key="1">
    <source>
        <dbReference type="SAM" id="Coils"/>
    </source>
</evidence>
<feature type="region of interest" description="Disordered" evidence="2">
    <location>
        <begin position="704"/>
        <end position="745"/>
    </location>
</feature>
<feature type="domain" description="FHA" evidence="3">
    <location>
        <begin position="22"/>
        <end position="72"/>
    </location>
</feature>
<evidence type="ECO:0000259" key="3">
    <source>
        <dbReference type="PROSITE" id="PS50006"/>
    </source>
</evidence>
<sequence length="760" mass="89332">MQSYGSLKSEDGQMFPFVNKINLIGRANQCSITLKHPSVSKEHAIIEFDGKGNAVLKDLESLNGIFINNQRVTKGSNRPLQDLDVIQFGKDVNRFQFVSNQTAVSQYQDKSQLRSKSGYGGNSKDFKISVADYVMKEPVGNTNKVQNGNYRSSFTSQPQQQQSNLNMTQVQIQAQQQEENLRRQIEDQSKQQDEDSRLLEKMEQMKQELSENNQKLSEQMMQKEEEILKVKNGAQQWISENNLLREENNKMKAKLHALELYCSEQQKRIDRLNDDSLESRKMLEEVFKQDWGKKLHQNQLELGNLRTVLVQKDEELDYYRKQLAAHFSACKDYSHNFNNHLQFVEQQTKQLQICKKQIQEYENRQNTCQKKWTNLLQENIEKEERIKGLKIQLDRQLENFQNTYTEMDKKLNDYNMQILKFMENGDNQQFEAAQFLVEQMKQIQEEKKGIYVENENLHVQIQELIAEVERMKNDLSHFENLFDTTLHDVSTTTNTTNFLPKLKTRCEELEDLINELKQKGGVGRSVDMAELLEQLEKQIQLQKQRNDELVQKMKEQKGVSGAEQNCIEFFAKVIDEKDRKISYLQKDIEERSKEIKNLKADIESLNYKLDNGYSKPLGEIDYNLQIQKQQKQQQFSKSSQNINNQYDETYSKFNGYGMNLSDNARNNQNYGNNNNIMNQGKDKEKEQDEEDFQVKLAKRIQEIQAMDQKKQSESNIEDKFKRGNNEENGTPNGQEKSREDYFKFSNPNPERIYKVIFHIN</sequence>
<dbReference type="Proteomes" id="UP000054937">
    <property type="component" value="Unassembled WGS sequence"/>
</dbReference>
<dbReference type="PROSITE" id="PS50006">
    <property type="entry name" value="FHA_DOMAIN"/>
    <property type="match status" value="1"/>
</dbReference>
<feature type="compositionally biased region" description="Basic and acidic residues" evidence="2">
    <location>
        <begin position="179"/>
        <end position="196"/>
    </location>
</feature>
<accession>A0A0V0QV71</accession>
<reference evidence="4 5" key="1">
    <citation type="journal article" date="2015" name="Sci. Rep.">
        <title>Genome of the facultative scuticociliatosis pathogen Pseudocohnilembus persalinus provides insight into its virulence through horizontal gene transfer.</title>
        <authorList>
            <person name="Xiong J."/>
            <person name="Wang G."/>
            <person name="Cheng J."/>
            <person name="Tian M."/>
            <person name="Pan X."/>
            <person name="Warren A."/>
            <person name="Jiang C."/>
            <person name="Yuan D."/>
            <person name="Miao W."/>
        </authorList>
    </citation>
    <scope>NUCLEOTIDE SEQUENCE [LARGE SCALE GENOMIC DNA]</scope>
    <source>
        <strain evidence="4">36N120E</strain>
    </source>
</reference>
<feature type="region of interest" description="Disordered" evidence="2">
    <location>
        <begin position="140"/>
        <end position="196"/>
    </location>
</feature>
<feature type="coiled-coil region" evidence="1">
    <location>
        <begin position="454"/>
        <end position="552"/>
    </location>
</feature>
<dbReference type="SMART" id="SM00240">
    <property type="entry name" value="FHA"/>
    <property type="match status" value="1"/>
</dbReference>
<evidence type="ECO:0000256" key="2">
    <source>
        <dbReference type="SAM" id="MobiDB-lite"/>
    </source>
</evidence>
<keyword evidence="5" id="KW-1185">Reference proteome</keyword>
<evidence type="ECO:0000313" key="5">
    <source>
        <dbReference type="Proteomes" id="UP000054937"/>
    </source>
</evidence>
<feature type="compositionally biased region" description="Polar residues" evidence="2">
    <location>
        <begin position="140"/>
        <end position="151"/>
    </location>
</feature>
<dbReference type="InterPro" id="IPR008984">
    <property type="entry name" value="SMAD_FHA_dom_sf"/>
</dbReference>
<dbReference type="Gene3D" id="2.60.200.20">
    <property type="match status" value="1"/>
</dbReference>